<reference evidence="1 2" key="1">
    <citation type="journal article" date="2018" name="Int. J. Syst. Evol. Microbiol.">
        <title>Uliginosibacterium sediminicola sp. nov., isolated from freshwater sediment.</title>
        <authorList>
            <person name="Hwang W.M."/>
            <person name="Kim S.M."/>
            <person name="Kang K."/>
            <person name="Ahn T.Y."/>
        </authorList>
    </citation>
    <scope>NUCLEOTIDE SEQUENCE [LARGE SCALE GENOMIC DNA]</scope>
    <source>
        <strain evidence="1 2">M1-21</strain>
    </source>
</reference>
<name>A0ABU9YVZ7_9RHOO</name>
<organism evidence="1 2">
    <name type="scientific">Uliginosibacterium sediminicola</name>
    <dbReference type="NCBI Taxonomy" id="2024550"/>
    <lineage>
        <taxon>Bacteria</taxon>
        <taxon>Pseudomonadati</taxon>
        <taxon>Pseudomonadota</taxon>
        <taxon>Betaproteobacteria</taxon>
        <taxon>Rhodocyclales</taxon>
        <taxon>Zoogloeaceae</taxon>
        <taxon>Uliginosibacterium</taxon>
    </lineage>
</organism>
<gene>
    <name evidence="1" type="ORF">ABDB84_05245</name>
</gene>
<accession>A0ABU9YVZ7</accession>
<protein>
    <submittedName>
        <fullName evidence="1">Uncharacterized protein</fullName>
    </submittedName>
</protein>
<keyword evidence="2" id="KW-1185">Reference proteome</keyword>
<evidence type="ECO:0000313" key="1">
    <source>
        <dbReference type="EMBL" id="MEN3067877.1"/>
    </source>
</evidence>
<dbReference type="Proteomes" id="UP001410394">
    <property type="component" value="Unassembled WGS sequence"/>
</dbReference>
<dbReference type="EMBL" id="JBDIVE010000002">
    <property type="protein sequence ID" value="MEN3067877.1"/>
    <property type="molecule type" value="Genomic_DNA"/>
</dbReference>
<proteinExistence type="predicted"/>
<dbReference type="RefSeq" id="WP_345918640.1">
    <property type="nucleotide sequence ID" value="NZ_JBDIVE010000002.1"/>
</dbReference>
<sequence length="69" mass="7966">MKTNEQLVRECNELADTFAQMHNHMSRPAFKYYEATHPQEAGFWNMAVAAYDHIEGSDVEAALDEIYDI</sequence>
<comment type="caution">
    <text evidence="1">The sequence shown here is derived from an EMBL/GenBank/DDBJ whole genome shotgun (WGS) entry which is preliminary data.</text>
</comment>
<evidence type="ECO:0000313" key="2">
    <source>
        <dbReference type="Proteomes" id="UP001410394"/>
    </source>
</evidence>